<evidence type="ECO:0000313" key="1">
    <source>
        <dbReference type="EMBL" id="ODS01202.1"/>
    </source>
</evidence>
<gene>
    <name evidence="1" type="ORF">AUC68_12620</name>
</gene>
<dbReference type="RefSeq" id="WP_069436039.1">
    <property type="nucleotide sequence ID" value="NZ_LPWG01000002.1"/>
</dbReference>
<name>A0A1E3W6S1_9HYPH</name>
<accession>A0A1E3W6S1</accession>
<proteinExistence type="predicted"/>
<sequence>MSKNEISEDRAQPRSRAELLREFGFAWRRQCRGLAARSWRDTVTDFKPELARALAHEKARMPVRLRDLPGTSK</sequence>
<dbReference type="AlphaFoldDB" id="A0A1E3W6S1"/>
<protein>
    <submittedName>
        <fullName evidence="1">Uncharacterized protein</fullName>
    </submittedName>
</protein>
<organism evidence="1 2">
    <name type="scientific">Methyloceanibacter methanicus</name>
    <dbReference type="NCBI Taxonomy" id="1774968"/>
    <lineage>
        <taxon>Bacteria</taxon>
        <taxon>Pseudomonadati</taxon>
        <taxon>Pseudomonadota</taxon>
        <taxon>Alphaproteobacteria</taxon>
        <taxon>Hyphomicrobiales</taxon>
        <taxon>Hyphomicrobiaceae</taxon>
        <taxon>Methyloceanibacter</taxon>
    </lineage>
</organism>
<comment type="caution">
    <text evidence="1">The sequence shown here is derived from an EMBL/GenBank/DDBJ whole genome shotgun (WGS) entry which is preliminary data.</text>
</comment>
<dbReference type="OrthoDB" id="8455081at2"/>
<reference evidence="1 2" key="1">
    <citation type="journal article" date="2016" name="Environ. Microbiol.">
        <title>New Methyloceanibacter diversity from North Sea sediments includes methanotroph containing solely the soluble methane monooxygenase.</title>
        <authorList>
            <person name="Vekeman B."/>
            <person name="Kerckhof F.M."/>
            <person name="Cremers G."/>
            <person name="de Vos P."/>
            <person name="Vandamme P."/>
            <person name="Boon N."/>
            <person name="Op den Camp H.J."/>
            <person name="Heylen K."/>
        </authorList>
    </citation>
    <scope>NUCLEOTIDE SEQUENCE [LARGE SCALE GENOMIC DNA]</scope>
    <source>
        <strain evidence="1 2">R-67174</strain>
    </source>
</reference>
<keyword evidence="2" id="KW-1185">Reference proteome</keyword>
<dbReference type="EMBL" id="LPWG01000002">
    <property type="protein sequence ID" value="ODS01202.1"/>
    <property type="molecule type" value="Genomic_DNA"/>
</dbReference>
<dbReference type="Proteomes" id="UP000094501">
    <property type="component" value="Unassembled WGS sequence"/>
</dbReference>
<evidence type="ECO:0000313" key="2">
    <source>
        <dbReference type="Proteomes" id="UP000094501"/>
    </source>
</evidence>